<dbReference type="EMBL" id="JADFTS010000005">
    <property type="protein sequence ID" value="KAF9606840.1"/>
    <property type="molecule type" value="Genomic_DNA"/>
</dbReference>
<evidence type="ECO:0000256" key="1">
    <source>
        <dbReference type="SAM" id="Phobius"/>
    </source>
</evidence>
<gene>
    <name evidence="3" type="ORF">IFM89_029297</name>
</gene>
<dbReference type="InterPro" id="IPR025520">
    <property type="entry name" value="DUF4408"/>
</dbReference>
<feature type="transmembrane region" description="Helical" evidence="1">
    <location>
        <begin position="55"/>
        <end position="76"/>
    </location>
</feature>
<dbReference type="AlphaFoldDB" id="A0A835HVH5"/>
<protein>
    <recommendedName>
        <fullName evidence="2">DUF4408 domain-containing protein</fullName>
    </recommendedName>
</protein>
<feature type="transmembrane region" description="Helical" evidence="1">
    <location>
        <begin position="15"/>
        <end position="35"/>
    </location>
</feature>
<evidence type="ECO:0000313" key="3">
    <source>
        <dbReference type="EMBL" id="KAF9606840.1"/>
    </source>
</evidence>
<comment type="caution">
    <text evidence="3">The sequence shown here is derived from an EMBL/GenBank/DDBJ whole genome shotgun (WGS) entry which is preliminary data.</text>
</comment>
<proteinExistence type="predicted"/>
<evidence type="ECO:0000259" key="2">
    <source>
        <dbReference type="Pfam" id="PF14364"/>
    </source>
</evidence>
<evidence type="ECO:0000313" key="4">
    <source>
        <dbReference type="Proteomes" id="UP000631114"/>
    </source>
</evidence>
<keyword evidence="1" id="KW-1133">Transmembrane helix</keyword>
<organism evidence="3 4">
    <name type="scientific">Coptis chinensis</name>
    <dbReference type="NCBI Taxonomy" id="261450"/>
    <lineage>
        <taxon>Eukaryota</taxon>
        <taxon>Viridiplantae</taxon>
        <taxon>Streptophyta</taxon>
        <taxon>Embryophyta</taxon>
        <taxon>Tracheophyta</taxon>
        <taxon>Spermatophyta</taxon>
        <taxon>Magnoliopsida</taxon>
        <taxon>Ranunculales</taxon>
        <taxon>Ranunculaceae</taxon>
        <taxon>Coptidoideae</taxon>
        <taxon>Coptis</taxon>
    </lineage>
</organism>
<dbReference type="PANTHER" id="PTHR35762">
    <property type="entry name" value="TRANSMEMBRANE PROTEIN"/>
    <property type="match status" value="1"/>
</dbReference>
<dbReference type="Pfam" id="PF14364">
    <property type="entry name" value="DUF4408"/>
    <property type="match status" value="1"/>
</dbReference>
<reference evidence="3 4" key="1">
    <citation type="submission" date="2020-10" db="EMBL/GenBank/DDBJ databases">
        <title>The Coptis chinensis genome and diversification of protoberbering-type alkaloids.</title>
        <authorList>
            <person name="Wang B."/>
            <person name="Shu S."/>
            <person name="Song C."/>
            <person name="Liu Y."/>
        </authorList>
    </citation>
    <scope>NUCLEOTIDE SEQUENCE [LARGE SCALE GENOMIC DNA]</scope>
    <source>
        <strain evidence="3">HL-2020</strain>
        <tissue evidence="3">Leaf</tissue>
    </source>
</reference>
<name>A0A835HVH5_9MAGN</name>
<keyword evidence="1" id="KW-0472">Membrane</keyword>
<accession>A0A835HVH5</accession>
<feature type="domain" description="DUF4408" evidence="2">
    <location>
        <begin position="36"/>
        <end position="80"/>
    </location>
</feature>
<sequence>MNKYKKRSTQFLKDLILYCSTALICSILCLSPFWLPSLYASIKAFLFVSVPNFGVLFINPKCLFIVSNVIVIFLIGESKFLSSKSSPATEIYDEYVKRSSSLRRHPSSEEIEVKETKLEDQNATVDSVSLATKVMYKIQIVALAKSVLLKWGEKEGREGTYLLQWKPPATGKSSRAKMKPNDNTGLVMEALQETMKD</sequence>
<keyword evidence="4" id="KW-1185">Reference proteome</keyword>
<dbReference type="Proteomes" id="UP000631114">
    <property type="component" value="Unassembled WGS sequence"/>
</dbReference>
<keyword evidence="1" id="KW-0812">Transmembrane</keyword>
<dbReference type="PANTHER" id="PTHR35762:SF2">
    <property type="entry name" value="TRANSMEMBRANE PROTEIN"/>
    <property type="match status" value="1"/>
</dbReference>
<dbReference type="OrthoDB" id="781735at2759"/>